<evidence type="ECO:0000313" key="2">
    <source>
        <dbReference type="EMBL" id="SQB33417.1"/>
    </source>
</evidence>
<evidence type="ECO:0000259" key="1">
    <source>
        <dbReference type="Pfam" id="PF02882"/>
    </source>
</evidence>
<feature type="domain" description="Tetrahydrofolate dehydrogenase/cyclohydrolase NAD(P)-binding" evidence="1">
    <location>
        <begin position="77"/>
        <end position="170"/>
    </location>
</feature>
<protein>
    <submittedName>
        <fullName evidence="2">Phage protein</fullName>
    </submittedName>
</protein>
<dbReference type="GO" id="GO:0004488">
    <property type="term" value="F:methylenetetrahydrofolate dehydrogenase (NADP+) activity"/>
    <property type="evidence" value="ECO:0007669"/>
    <property type="project" value="InterPro"/>
</dbReference>
<dbReference type="Pfam" id="PF02882">
    <property type="entry name" value="THF_DHG_CYH_C"/>
    <property type="match status" value="1"/>
</dbReference>
<name>A0A2X2W256_CLOCO</name>
<dbReference type="RefSeq" id="WP_111921144.1">
    <property type="nucleotide sequence ID" value="NZ_UAWC01000001.1"/>
</dbReference>
<dbReference type="Proteomes" id="UP000250223">
    <property type="component" value="Unassembled WGS sequence"/>
</dbReference>
<sequence length="171" mass="19579">MKICKVCGRPNSEKHHIVFKSQQKALEHCQCNIMYLCSEHHRGDNSPHKSRQIDIRYKLQFQKELFKKFPKEEYTEKEIKEILDISNAAVRRITKSINKHVDKYKKEDVIRGCTGVQGLIKKDMVKANSLVIDVGLGDVEEDVARKAHATPVRNGVGAVTTQVLFKHILEG</sequence>
<accession>A0A2X2W256</accession>
<dbReference type="InterPro" id="IPR020631">
    <property type="entry name" value="THF_DH/CycHdrlase_NAD-bd_dom"/>
</dbReference>
<dbReference type="AlphaFoldDB" id="A0A2X2W256"/>
<organism evidence="2 3">
    <name type="scientific">Clostridium cochlearium</name>
    <dbReference type="NCBI Taxonomy" id="1494"/>
    <lineage>
        <taxon>Bacteria</taxon>
        <taxon>Bacillati</taxon>
        <taxon>Bacillota</taxon>
        <taxon>Clostridia</taxon>
        <taxon>Eubacteriales</taxon>
        <taxon>Clostridiaceae</taxon>
        <taxon>Clostridium</taxon>
    </lineage>
</organism>
<dbReference type="EMBL" id="UAWC01000001">
    <property type="protein sequence ID" value="SQB33417.1"/>
    <property type="molecule type" value="Genomic_DNA"/>
</dbReference>
<evidence type="ECO:0000313" key="3">
    <source>
        <dbReference type="Proteomes" id="UP000250223"/>
    </source>
</evidence>
<gene>
    <name evidence="2" type="primary">folD_2</name>
    <name evidence="2" type="ORF">NCTC13028_00410</name>
</gene>
<reference evidence="2 3" key="1">
    <citation type="submission" date="2018-06" db="EMBL/GenBank/DDBJ databases">
        <authorList>
            <consortium name="Pathogen Informatics"/>
            <person name="Doyle S."/>
        </authorList>
    </citation>
    <scope>NUCLEOTIDE SEQUENCE [LARGE SCALE GENOMIC DNA]</scope>
    <source>
        <strain evidence="2 3">NCTC13028</strain>
    </source>
</reference>
<dbReference type="Gene3D" id="3.40.50.720">
    <property type="entry name" value="NAD(P)-binding Rossmann-like Domain"/>
    <property type="match status" value="1"/>
</dbReference>
<proteinExistence type="predicted"/>